<proteinExistence type="predicted"/>
<organism evidence="1">
    <name type="scientific">Lepeophtheirus salmonis</name>
    <name type="common">Salmon louse</name>
    <name type="synonym">Caligus salmonis</name>
    <dbReference type="NCBI Taxonomy" id="72036"/>
    <lineage>
        <taxon>Eukaryota</taxon>
        <taxon>Metazoa</taxon>
        <taxon>Ecdysozoa</taxon>
        <taxon>Arthropoda</taxon>
        <taxon>Crustacea</taxon>
        <taxon>Multicrustacea</taxon>
        <taxon>Hexanauplia</taxon>
        <taxon>Copepoda</taxon>
        <taxon>Siphonostomatoida</taxon>
        <taxon>Caligidae</taxon>
        <taxon>Lepeophtheirus</taxon>
    </lineage>
</organism>
<name>A0A0K2TAU4_LEPSM</name>
<protein>
    <submittedName>
        <fullName evidence="1">Uncharacterized protein</fullName>
    </submittedName>
</protein>
<dbReference type="EMBL" id="HACA01005331">
    <property type="protein sequence ID" value="CDW22692.1"/>
    <property type="molecule type" value="Transcribed_RNA"/>
</dbReference>
<sequence length="84" mass="9021">MAKFLLELSSLDIGFGGSLGGGEEIRVADDFLLTHILFLNTCARGGPGGSNITVRTLILSDRIFKSFHLCKALSTKCLEGLIHL</sequence>
<evidence type="ECO:0000313" key="1">
    <source>
        <dbReference type="EMBL" id="CDW22692.1"/>
    </source>
</evidence>
<dbReference type="AlphaFoldDB" id="A0A0K2TAU4"/>
<reference evidence="1" key="1">
    <citation type="submission" date="2014-05" db="EMBL/GenBank/DDBJ databases">
        <authorList>
            <person name="Chronopoulou M."/>
        </authorList>
    </citation>
    <scope>NUCLEOTIDE SEQUENCE</scope>
    <source>
        <tissue evidence="1">Whole organism</tissue>
    </source>
</reference>
<accession>A0A0K2TAU4</accession>